<accession>A0A4R3VPY0</accession>
<comment type="caution">
    <text evidence="4">The sequence shown here is derived from an EMBL/GenBank/DDBJ whole genome shotgun (WGS) entry which is preliminary data.</text>
</comment>
<keyword evidence="2 3" id="KW-0479">Metal-binding</keyword>
<dbReference type="SUPFAM" id="SSF109854">
    <property type="entry name" value="DinB/YfiT-like putative metalloenzymes"/>
    <property type="match status" value="1"/>
</dbReference>
<dbReference type="InterPro" id="IPR034660">
    <property type="entry name" value="DinB/YfiT-like"/>
</dbReference>
<dbReference type="AlphaFoldDB" id="A0A4R3VPY0"/>
<organism evidence="4 5">
    <name type="scientific">Sphingobacterium alimentarium</name>
    <dbReference type="NCBI Taxonomy" id="797292"/>
    <lineage>
        <taxon>Bacteria</taxon>
        <taxon>Pseudomonadati</taxon>
        <taxon>Bacteroidota</taxon>
        <taxon>Sphingobacteriia</taxon>
        <taxon>Sphingobacteriales</taxon>
        <taxon>Sphingobacteriaceae</taxon>
        <taxon>Sphingobacterium</taxon>
    </lineage>
</organism>
<dbReference type="Gene3D" id="1.20.120.450">
    <property type="entry name" value="dinb family like domain"/>
    <property type="match status" value="1"/>
</dbReference>
<dbReference type="Pfam" id="PF05163">
    <property type="entry name" value="DinB"/>
    <property type="match status" value="1"/>
</dbReference>
<protein>
    <submittedName>
        <fullName evidence="4">Putative damage-inducible protein DinB</fullName>
    </submittedName>
</protein>
<feature type="binding site" evidence="3">
    <location>
        <position position="45"/>
    </location>
    <ligand>
        <name>a divalent metal cation</name>
        <dbReference type="ChEBI" id="CHEBI:60240"/>
    </ligand>
</feature>
<evidence type="ECO:0000256" key="3">
    <source>
        <dbReference type="PIRSR" id="PIRSR607837-1"/>
    </source>
</evidence>
<proteinExistence type="inferred from homology"/>
<reference evidence="4 5" key="1">
    <citation type="submission" date="2019-03" db="EMBL/GenBank/DDBJ databases">
        <title>Genomic Encyclopedia of Type Strains, Phase IV (KMG-IV): sequencing the most valuable type-strain genomes for metagenomic binning, comparative biology and taxonomic classification.</title>
        <authorList>
            <person name="Goeker M."/>
        </authorList>
    </citation>
    <scope>NUCLEOTIDE SEQUENCE [LARGE SCALE GENOMIC DNA]</scope>
    <source>
        <strain evidence="4 5">DSM 22362</strain>
    </source>
</reference>
<dbReference type="Proteomes" id="UP000295197">
    <property type="component" value="Unassembled WGS sequence"/>
</dbReference>
<dbReference type="InterPro" id="IPR007837">
    <property type="entry name" value="DinB"/>
</dbReference>
<keyword evidence="5" id="KW-1185">Reference proteome</keyword>
<dbReference type="OrthoDB" id="119432at2"/>
<gene>
    <name evidence="4" type="ORF">EDC17_10572</name>
</gene>
<comment type="similarity">
    <text evidence="1">Belongs to the DinB family.</text>
</comment>
<evidence type="ECO:0000256" key="1">
    <source>
        <dbReference type="ARBA" id="ARBA00008635"/>
    </source>
</evidence>
<evidence type="ECO:0000256" key="2">
    <source>
        <dbReference type="ARBA" id="ARBA00022723"/>
    </source>
</evidence>
<dbReference type="EMBL" id="SMBZ01000057">
    <property type="protein sequence ID" value="TCV06735.1"/>
    <property type="molecule type" value="Genomic_DNA"/>
</dbReference>
<evidence type="ECO:0000313" key="5">
    <source>
        <dbReference type="Proteomes" id="UP000295197"/>
    </source>
</evidence>
<dbReference type="GO" id="GO:0046872">
    <property type="term" value="F:metal ion binding"/>
    <property type="evidence" value="ECO:0007669"/>
    <property type="project" value="UniProtKB-KW"/>
</dbReference>
<feature type="binding site" evidence="3">
    <location>
        <position position="135"/>
    </location>
    <ligand>
        <name>a divalent metal cation</name>
        <dbReference type="ChEBI" id="CHEBI:60240"/>
    </ligand>
</feature>
<evidence type="ECO:0000313" key="4">
    <source>
        <dbReference type="EMBL" id="TCV06735.1"/>
    </source>
</evidence>
<name>A0A4R3VPY0_9SPHI</name>
<dbReference type="RefSeq" id="WP_132778867.1">
    <property type="nucleotide sequence ID" value="NZ_SMBZ01000057.1"/>
</dbReference>
<sequence>MNKGILIEVERETSNTKQLLGRLKDEHLSFKPHPKSMSLGELASHIVELHNWVKVALPHDIFDFHTMYKPFAASTAQELINVLEEGYSANVAAIEGTTEEAWQRTWNLQAGEYVIASVPKIGAFRFILQNHLIHHRGQLTVYMRMLDIPLPGLYGPSADEKQ</sequence>
<feature type="binding site" evidence="3">
    <location>
        <position position="131"/>
    </location>
    <ligand>
        <name>a divalent metal cation</name>
        <dbReference type="ChEBI" id="CHEBI:60240"/>
    </ligand>
</feature>